<comment type="caution">
    <text evidence="3">The sequence shown here is derived from an EMBL/GenBank/DDBJ whole genome shotgun (WGS) entry which is preliminary data.</text>
</comment>
<evidence type="ECO:0000256" key="1">
    <source>
        <dbReference type="SAM" id="MobiDB-lite"/>
    </source>
</evidence>
<feature type="region of interest" description="Disordered" evidence="1">
    <location>
        <begin position="196"/>
        <end position="219"/>
    </location>
</feature>
<dbReference type="EMBL" id="JAUSWL010000005">
    <property type="protein sequence ID" value="MDQ0544164.1"/>
    <property type="molecule type" value="Genomic_DNA"/>
</dbReference>
<feature type="transmembrane region" description="Helical" evidence="2">
    <location>
        <begin position="15"/>
        <end position="34"/>
    </location>
</feature>
<protein>
    <submittedName>
        <fullName evidence="3">Uncharacterized protein</fullName>
    </submittedName>
</protein>
<evidence type="ECO:0000313" key="4">
    <source>
        <dbReference type="Proteomes" id="UP001223420"/>
    </source>
</evidence>
<evidence type="ECO:0000313" key="3">
    <source>
        <dbReference type="EMBL" id="MDQ0544164.1"/>
    </source>
</evidence>
<reference evidence="3" key="1">
    <citation type="submission" date="2023-07" db="EMBL/GenBank/DDBJ databases">
        <title>Genomic Encyclopedia of Type Strains, Phase IV (KMG-IV): sequencing the most valuable type-strain genomes for metagenomic binning, comparative biology and taxonomic classification.</title>
        <authorList>
            <person name="Goeker M."/>
        </authorList>
    </citation>
    <scope>NUCLEOTIDE SEQUENCE</scope>
    <source>
        <strain evidence="3">DSM 19569</strain>
    </source>
</reference>
<dbReference type="Proteomes" id="UP001223420">
    <property type="component" value="Unassembled WGS sequence"/>
</dbReference>
<keyword evidence="2" id="KW-0472">Membrane</keyword>
<organism evidence="3 4">
    <name type="scientific">Methylobacterium brachiatum</name>
    <dbReference type="NCBI Taxonomy" id="269660"/>
    <lineage>
        <taxon>Bacteria</taxon>
        <taxon>Pseudomonadati</taxon>
        <taxon>Pseudomonadota</taxon>
        <taxon>Alphaproteobacteria</taxon>
        <taxon>Hyphomicrobiales</taxon>
        <taxon>Methylobacteriaceae</taxon>
        <taxon>Methylobacterium</taxon>
    </lineage>
</organism>
<dbReference type="AlphaFoldDB" id="A0AAJ1TSK3"/>
<evidence type="ECO:0000256" key="2">
    <source>
        <dbReference type="SAM" id="Phobius"/>
    </source>
</evidence>
<sequence length="219" mass="24474">MGELNFWETYWFDKIVLPTALSIVTTILLIYVPRLFSRSRNRFGRRRARKLIRQANAFIGCQTQGGTAVLMLMTLGHLLIRIAVLLITVMGTYTFYLILILDKTASNSSPLVVMAILCGILMSMVHNTWNEVSAIALASMGPSHYLDEVDTKLGSIYRDEFHAELDALRTVAKENQNHQKGMYGIGTIAEGLIFNDRQPPARPSEPQASNRTGTEGLVK</sequence>
<keyword evidence="2" id="KW-0812">Transmembrane</keyword>
<proteinExistence type="predicted"/>
<name>A0AAJ1TSK3_9HYPH</name>
<accession>A0AAJ1TSK3</accession>
<feature type="transmembrane region" description="Helical" evidence="2">
    <location>
        <begin position="79"/>
        <end position="99"/>
    </location>
</feature>
<gene>
    <name evidence="3" type="ORF">QO001_003098</name>
</gene>
<feature type="transmembrane region" description="Helical" evidence="2">
    <location>
        <begin position="111"/>
        <end position="129"/>
    </location>
</feature>
<dbReference type="RefSeq" id="WP_230368143.1">
    <property type="nucleotide sequence ID" value="NZ_JAJALK010000022.1"/>
</dbReference>
<keyword evidence="2" id="KW-1133">Transmembrane helix</keyword>